<gene>
    <name evidence="2" type="ordered locus">LFE_0778</name>
</gene>
<dbReference type="eggNOG" id="COG2203">
    <property type="taxonomic scope" value="Bacteria"/>
</dbReference>
<dbReference type="SUPFAM" id="SSF55781">
    <property type="entry name" value="GAF domain-like"/>
    <property type="match status" value="1"/>
</dbReference>
<evidence type="ECO:0000313" key="3">
    <source>
        <dbReference type="Proteomes" id="UP000007382"/>
    </source>
</evidence>
<keyword evidence="1" id="KW-0812">Transmembrane</keyword>
<dbReference type="InterPro" id="IPR029016">
    <property type="entry name" value="GAF-like_dom_sf"/>
</dbReference>
<dbReference type="RefSeq" id="WP_014448985.1">
    <property type="nucleotide sequence ID" value="NC_017094.1"/>
</dbReference>
<keyword evidence="3" id="KW-1185">Reference proteome</keyword>
<dbReference type="KEGG" id="lfc:LFE_0778"/>
<dbReference type="HOGENOM" id="CLU_393599_0_0_0"/>
<protein>
    <recommendedName>
        <fullName evidence="4">GAF domain-containing protein</fullName>
    </recommendedName>
</protein>
<keyword evidence="1" id="KW-0472">Membrane</keyword>
<dbReference type="STRING" id="1162668.LFE_0778"/>
<dbReference type="Gene3D" id="3.30.450.40">
    <property type="match status" value="1"/>
</dbReference>
<dbReference type="OrthoDB" id="9774653at2"/>
<feature type="transmembrane region" description="Helical" evidence="1">
    <location>
        <begin position="46"/>
        <end position="69"/>
    </location>
</feature>
<dbReference type="PATRIC" id="fig|1162668.3.peg.911"/>
<feature type="transmembrane region" description="Helical" evidence="1">
    <location>
        <begin position="12"/>
        <end position="34"/>
    </location>
</feature>
<keyword evidence="1" id="KW-1133">Transmembrane helix</keyword>
<feature type="transmembrane region" description="Helical" evidence="1">
    <location>
        <begin position="89"/>
        <end position="107"/>
    </location>
</feature>
<evidence type="ECO:0000313" key="2">
    <source>
        <dbReference type="EMBL" id="BAM06493.1"/>
    </source>
</evidence>
<evidence type="ECO:0000256" key="1">
    <source>
        <dbReference type="SAM" id="Phobius"/>
    </source>
</evidence>
<dbReference type="AlphaFoldDB" id="I0IMJ4"/>
<evidence type="ECO:0008006" key="4">
    <source>
        <dbReference type="Google" id="ProtNLM"/>
    </source>
</evidence>
<reference evidence="2 3" key="1">
    <citation type="journal article" date="2012" name="J. Bacteriol.">
        <title>Complete Genome Sequence of Leptospirillum ferrooxidans Strain C2-3, Isolated from a Fresh Volcanic Ash Deposit on the Island of Miyake, Japan.</title>
        <authorList>
            <person name="Fujimura R."/>
            <person name="Sato Y."/>
            <person name="Nishizawa T."/>
            <person name="Oshima K."/>
            <person name="Kim S.-W."/>
            <person name="Hattori M."/>
            <person name="Kamijo T."/>
            <person name="Ohta H."/>
        </authorList>
    </citation>
    <scope>NUCLEOTIDE SEQUENCE [LARGE SCALE GENOMIC DNA]</scope>
    <source>
        <strain evidence="2 3">C2-3</strain>
    </source>
</reference>
<dbReference type="EMBL" id="AP012342">
    <property type="protein sequence ID" value="BAM06493.1"/>
    <property type="molecule type" value="Genomic_DNA"/>
</dbReference>
<reference evidence="3" key="2">
    <citation type="submission" date="2012-03" db="EMBL/GenBank/DDBJ databases">
        <title>The complete genome sequence of the pioneer microbe on fresh volcanic deposit, Leptospirillum ferrooxidans strain C2-3.</title>
        <authorList>
            <person name="Fujimura R."/>
            <person name="Sato Y."/>
            <person name="Nishizawa T."/>
            <person name="Nanba K."/>
            <person name="Oshima K."/>
            <person name="Hattori M."/>
            <person name="Kamijo T."/>
            <person name="Ohta H."/>
        </authorList>
    </citation>
    <scope>NUCLEOTIDE SEQUENCE [LARGE SCALE GENOMIC DNA]</scope>
    <source>
        <strain evidence="3">C2-3</strain>
    </source>
</reference>
<accession>I0IMJ4</accession>
<name>I0IMJ4_LEPFC</name>
<proteinExistence type="predicted"/>
<organism evidence="2 3">
    <name type="scientific">Leptospirillum ferrooxidans (strain C2-3)</name>
    <dbReference type="NCBI Taxonomy" id="1162668"/>
    <lineage>
        <taxon>Bacteria</taxon>
        <taxon>Pseudomonadati</taxon>
        <taxon>Nitrospirota</taxon>
        <taxon>Nitrospiria</taxon>
        <taxon>Nitrospirales</taxon>
        <taxon>Nitrospiraceae</taxon>
        <taxon>Leptospirillum</taxon>
    </lineage>
</organism>
<dbReference type="Proteomes" id="UP000007382">
    <property type="component" value="Chromosome"/>
</dbReference>
<sequence>MNFWTREKKLWWLPYLEALGGILILTGFFLEFYGISSLILPRFHPFLPLVLLIAARYGFLPGVVSALLGCLDYYLLLLWQDHWDSLMPGHFSFLWPSAFLFSGMIVGELRDAESRRYSDLESQFIKEKDAARTATLQVEILIKAKKELEKRVFLDPNLATELFDVFRSLEKDEIDSIPSTLLSLCVSFVGADSVALYRRDRDHFFLEGSAGSFQCPDRVDRSYPPFFKVYDSRQAMTIRENGIFPEGVFASGKKHRPLCIYPVLSEEYRVEFLLVIWHAPFEKLTPDFFQMMRMIVDRASSRLEFLESHKKTRESVSIDETTGFLRPVFFARRAAEELSKSYRYQASFSLLEVSFRSSAGSKTDFRSALLSVREIVKRLLRDVDFSGLTGDGDGVCLCLPHTSLSGAEVVQKKFLVLWDELLSSFPLLQEVTPVLQVHSFFPSDGRGENDNKLYHSLMIRLDSVFLQDPSTGFYSGQGFWLELQKEKQLIEKEAEKIGLIAVCFETPSWEDVVLFGKALRGMRNLEGKPLLTERTLIGIPLDGNSLWLLLPKPDLNALEFIEGEVLSTWSGTDIPRLKRGSLSIKARLLDPSDAFLEAENLNQLLHLTGWSKYFGA</sequence>